<feature type="binding site" evidence="11">
    <location>
        <position position="101"/>
    </location>
    <ligand>
        <name>FMN</name>
        <dbReference type="ChEBI" id="CHEBI:58210"/>
    </ligand>
</feature>
<comment type="caution">
    <text evidence="11">Lacks conserved residue(s) required for the propagation of feature annotation.</text>
</comment>
<feature type="binding site" evidence="11">
    <location>
        <position position="223"/>
    </location>
    <ligand>
        <name>FMN</name>
        <dbReference type="ChEBI" id="CHEBI:58210"/>
    </ligand>
</feature>
<sequence>MSTDKAIHQHRKDEHLSLALKQWKTGPESFSGLSFDDLRLLPRFSELAETDIDLSVSVFGNRFEFPFYIEAMTGGSERGDRLNEELAEVASQENLSMAVGSQSIALKFPELEAGFRRVRQIHKDGFILANIGAGHDLESAKKAVDMLEANALEIHVNTAQELSMKQGEGDRAFYWLDNIQKIAEGLEVPVIVKEVGFGMSPEMLERLSETAIDGINLGGKSGTNFARIEHDRGGDFSLQDFGLTTVESLLSAKQVKADKALVATGGIQSAEQIFKSLGSGANLVSSAGYFLKVLMTEGQEALAKTIQAWKADLTKFYLLQGAKNWEELQSQKFLYSPSAKAFIDQIKGFD</sequence>
<comment type="cofactor">
    <cofactor evidence="11">
        <name>NADPH</name>
        <dbReference type="ChEBI" id="CHEBI:57783"/>
    </cofactor>
</comment>
<keyword evidence="2 11" id="KW-0963">Cytoplasm</keyword>
<dbReference type="NCBIfam" id="TIGR02151">
    <property type="entry name" value="IPP_isom_2"/>
    <property type="match status" value="1"/>
</dbReference>
<feature type="binding site" evidence="11">
    <location>
        <position position="130"/>
    </location>
    <ligand>
        <name>FMN</name>
        <dbReference type="ChEBI" id="CHEBI:58210"/>
    </ligand>
</feature>
<comment type="catalytic activity">
    <reaction evidence="11">
        <text>isopentenyl diphosphate = dimethylallyl diphosphate</text>
        <dbReference type="Rhea" id="RHEA:23284"/>
        <dbReference type="ChEBI" id="CHEBI:57623"/>
        <dbReference type="ChEBI" id="CHEBI:128769"/>
        <dbReference type="EC" id="5.3.3.2"/>
    </reaction>
</comment>
<evidence type="ECO:0000256" key="1">
    <source>
        <dbReference type="ARBA" id="ARBA00001917"/>
    </source>
</evidence>
<evidence type="ECO:0000256" key="10">
    <source>
        <dbReference type="ARBA" id="ARBA00025810"/>
    </source>
</evidence>
<comment type="similarity">
    <text evidence="11">Belongs to the IPP isomerase type 2 family.</text>
</comment>
<dbReference type="Pfam" id="PF01070">
    <property type="entry name" value="FMN_dh"/>
    <property type="match status" value="1"/>
</dbReference>
<accession>A0A2R5HEG1</accession>
<gene>
    <name evidence="11" type="primary">fni</name>
    <name evidence="13" type="ORF">NtB2_00579</name>
</gene>
<proteinExistence type="inferred from homology"/>
<dbReference type="OrthoDB" id="9795032at2"/>
<dbReference type="GO" id="GO:0005737">
    <property type="term" value="C:cytoplasm"/>
    <property type="evidence" value="ECO:0007669"/>
    <property type="project" value="UniProtKB-SubCell"/>
</dbReference>
<comment type="subunit">
    <text evidence="10 11">Homooctamer. Dimer of tetramers.</text>
</comment>
<dbReference type="GO" id="GO:0000287">
    <property type="term" value="F:magnesium ion binding"/>
    <property type="evidence" value="ECO:0007669"/>
    <property type="project" value="UniProtKB-UniRule"/>
</dbReference>
<name>A0A2R5HEG1_9LACT</name>
<dbReference type="PANTHER" id="PTHR43665">
    <property type="entry name" value="ISOPENTENYL-DIPHOSPHATE DELTA-ISOMERASE"/>
    <property type="match status" value="1"/>
</dbReference>
<evidence type="ECO:0000256" key="4">
    <source>
        <dbReference type="ARBA" id="ARBA00022643"/>
    </source>
</evidence>
<comment type="cofactor">
    <cofactor evidence="11">
        <name>Mg(2+)</name>
        <dbReference type="ChEBI" id="CHEBI:18420"/>
    </cofactor>
</comment>
<dbReference type="RefSeq" id="WP_109245439.1">
    <property type="nucleotide sequence ID" value="NZ_BFFO01000003.1"/>
</dbReference>
<dbReference type="PANTHER" id="PTHR43665:SF1">
    <property type="entry name" value="ISOPENTENYL-DIPHOSPHATE DELTA-ISOMERASE"/>
    <property type="match status" value="1"/>
</dbReference>
<dbReference type="AlphaFoldDB" id="A0A2R5HEG1"/>
<evidence type="ECO:0000256" key="9">
    <source>
        <dbReference type="ARBA" id="ARBA00023235"/>
    </source>
</evidence>
<reference evidence="13 14" key="1">
    <citation type="journal article" date="2018" name="Genome Announc.">
        <title>Draft Genome Sequence of Lactococcus sp. Strain NtB2 (JCM 32569), Isolated from the Gut of the Higher Termite Nasutitermes takasagoensis.</title>
        <authorList>
            <person name="Noda S."/>
            <person name="Aihara C."/>
            <person name="Yuki M."/>
            <person name="Ohkuma M."/>
        </authorList>
    </citation>
    <scope>NUCLEOTIDE SEQUENCE [LARGE SCALE GENOMIC DNA]</scope>
    <source>
        <strain evidence="13 14">NtB2</strain>
    </source>
</reference>
<feature type="binding site" evidence="11">
    <location>
        <begin position="287"/>
        <end position="288"/>
    </location>
    <ligand>
        <name>FMN</name>
        <dbReference type="ChEBI" id="CHEBI:58210"/>
    </ligand>
</feature>
<dbReference type="InterPro" id="IPR011179">
    <property type="entry name" value="IPdP_isomerase"/>
</dbReference>
<comment type="cofactor">
    <cofactor evidence="1 11">
        <name>FMN</name>
        <dbReference type="ChEBI" id="CHEBI:58210"/>
    </cofactor>
</comment>
<dbReference type="Gene3D" id="3.20.20.70">
    <property type="entry name" value="Aldolase class I"/>
    <property type="match status" value="1"/>
</dbReference>
<evidence type="ECO:0000256" key="5">
    <source>
        <dbReference type="ARBA" id="ARBA00022723"/>
    </source>
</evidence>
<keyword evidence="14" id="KW-1185">Reference proteome</keyword>
<comment type="subcellular location">
    <subcellularLocation>
        <location evidence="11">Cytoplasm</location>
    </subcellularLocation>
</comment>
<evidence type="ECO:0000256" key="11">
    <source>
        <dbReference type="HAMAP-Rule" id="MF_00354"/>
    </source>
</evidence>
<keyword evidence="6 11" id="KW-0460">Magnesium</keyword>
<comment type="caution">
    <text evidence="13">The sequence shown here is derived from an EMBL/GenBank/DDBJ whole genome shotgun (WGS) entry which is preliminary data.</text>
</comment>
<dbReference type="PIRSF" id="PIRSF003314">
    <property type="entry name" value="IPP_isomerase"/>
    <property type="match status" value="1"/>
</dbReference>
<evidence type="ECO:0000256" key="6">
    <source>
        <dbReference type="ARBA" id="ARBA00022842"/>
    </source>
</evidence>
<keyword evidence="9 11" id="KW-0413">Isomerase</keyword>
<dbReference type="Proteomes" id="UP000245021">
    <property type="component" value="Unassembled WGS sequence"/>
</dbReference>
<organism evidence="13 14">
    <name type="scientific">Lactococcus termiticola</name>
    <dbReference type="NCBI Taxonomy" id="2169526"/>
    <lineage>
        <taxon>Bacteria</taxon>
        <taxon>Bacillati</taxon>
        <taxon>Bacillota</taxon>
        <taxon>Bacilli</taxon>
        <taxon>Lactobacillales</taxon>
        <taxon>Streptococcaceae</taxon>
        <taxon>Lactococcus</taxon>
    </lineage>
</organism>
<keyword evidence="8 11" id="KW-0414">Isoprene biosynthesis</keyword>
<dbReference type="GO" id="GO:0070402">
    <property type="term" value="F:NADPH binding"/>
    <property type="evidence" value="ECO:0007669"/>
    <property type="project" value="UniProtKB-UniRule"/>
</dbReference>
<dbReference type="GO" id="GO:0004452">
    <property type="term" value="F:isopentenyl-diphosphate delta-isomerase activity"/>
    <property type="evidence" value="ECO:0007669"/>
    <property type="project" value="UniProtKB-UniRule"/>
</dbReference>
<evidence type="ECO:0000256" key="2">
    <source>
        <dbReference type="ARBA" id="ARBA00022490"/>
    </source>
</evidence>
<evidence type="ECO:0000256" key="8">
    <source>
        <dbReference type="ARBA" id="ARBA00023229"/>
    </source>
</evidence>
<feature type="binding site" evidence="11">
    <location>
        <position position="161"/>
    </location>
    <ligand>
        <name>Mg(2+)</name>
        <dbReference type="ChEBI" id="CHEBI:18420"/>
    </ligand>
</feature>
<feature type="binding site" evidence="11">
    <location>
        <position position="193"/>
    </location>
    <ligand>
        <name>FMN</name>
        <dbReference type="ChEBI" id="CHEBI:58210"/>
    </ligand>
</feature>
<keyword evidence="5 11" id="KW-0479">Metal-binding</keyword>
<feature type="binding site" evidence="11">
    <location>
        <position position="160"/>
    </location>
    <ligand>
        <name>substrate</name>
    </ligand>
</feature>
<protein>
    <recommendedName>
        <fullName evidence="11">Isopentenyl-diphosphate delta-isomerase</fullName>
        <shortName evidence="11">IPP isomerase</shortName>
        <ecNumber evidence="11">5.3.3.2</ecNumber>
    </recommendedName>
    <alternativeName>
        <fullName evidence="11">Isopentenyl diphosphate:dimethylallyl diphosphate isomerase</fullName>
    </alternativeName>
    <alternativeName>
        <fullName evidence="11">Isopentenyl pyrophosphate isomerase</fullName>
    </alternativeName>
    <alternativeName>
        <fullName evidence="11">Type 2 isopentenyl diphosphate isomerase</fullName>
        <shortName evidence="11">IDI-2</shortName>
    </alternativeName>
</protein>
<keyword evidence="3 11" id="KW-0285">Flavoprotein</keyword>
<dbReference type="InterPro" id="IPR013785">
    <property type="entry name" value="Aldolase_TIM"/>
</dbReference>
<dbReference type="HAMAP" id="MF_00354">
    <property type="entry name" value="Idi_2"/>
    <property type="match status" value="1"/>
</dbReference>
<comment type="function">
    <text evidence="11">Involved in the biosynthesis of isoprenoids. Catalyzes the 1,3-allylic rearrangement of the homoallylic substrate isopentenyl (IPP) to its allylic isomer, dimethylallyl diphosphate (DMAPP).</text>
</comment>
<dbReference type="GO" id="GO:0008299">
    <property type="term" value="P:isoprenoid biosynthetic process"/>
    <property type="evidence" value="ECO:0007669"/>
    <property type="project" value="UniProtKB-UniRule"/>
</dbReference>
<evidence type="ECO:0000256" key="3">
    <source>
        <dbReference type="ARBA" id="ARBA00022630"/>
    </source>
</evidence>
<feature type="domain" description="FMN-dependent dehydrogenase" evidence="12">
    <location>
        <begin position="159"/>
        <end position="331"/>
    </location>
</feature>
<feature type="binding site" evidence="11">
    <location>
        <begin position="71"/>
        <end position="73"/>
    </location>
    <ligand>
        <name>FMN</name>
        <dbReference type="ChEBI" id="CHEBI:58210"/>
    </ligand>
</feature>
<dbReference type="EMBL" id="BFFO01000003">
    <property type="protein sequence ID" value="GBG96467.1"/>
    <property type="molecule type" value="Genomic_DNA"/>
</dbReference>
<dbReference type="EC" id="5.3.3.2" evidence="11"/>
<evidence type="ECO:0000313" key="14">
    <source>
        <dbReference type="Proteomes" id="UP000245021"/>
    </source>
</evidence>
<dbReference type="SUPFAM" id="SSF51395">
    <property type="entry name" value="FMN-linked oxidoreductases"/>
    <property type="match status" value="1"/>
</dbReference>
<evidence type="ECO:0000256" key="7">
    <source>
        <dbReference type="ARBA" id="ARBA00022857"/>
    </source>
</evidence>
<dbReference type="GO" id="GO:0010181">
    <property type="term" value="F:FMN binding"/>
    <property type="evidence" value="ECO:0007669"/>
    <property type="project" value="UniProtKB-UniRule"/>
</dbReference>
<feature type="binding site" evidence="11">
    <location>
        <begin position="11"/>
        <end position="12"/>
    </location>
    <ligand>
        <name>substrate</name>
    </ligand>
</feature>
<dbReference type="GO" id="GO:0016491">
    <property type="term" value="F:oxidoreductase activity"/>
    <property type="evidence" value="ECO:0007669"/>
    <property type="project" value="InterPro"/>
</dbReference>
<dbReference type="InterPro" id="IPR000262">
    <property type="entry name" value="FMN-dep_DH"/>
</dbReference>
<evidence type="ECO:0000313" key="13">
    <source>
        <dbReference type="EMBL" id="GBG96467.1"/>
    </source>
</evidence>
<evidence type="ECO:0000259" key="12">
    <source>
        <dbReference type="Pfam" id="PF01070"/>
    </source>
</evidence>
<keyword evidence="4 11" id="KW-0288">FMN</keyword>
<keyword evidence="7 11" id="KW-0521">NADP</keyword>